<dbReference type="GO" id="GO:0004615">
    <property type="term" value="F:phosphomannomutase activity"/>
    <property type="evidence" value="ECO:0007669"/>
    <property type="project" value="UniProtKB-EC"/>
</dbReference>
<evidence type="ECO:0000259" key="10">
    <source>
        <dbReference type="Pfam" id="PF02879"/>
    </source>
</evidence>
<dbReference type="Pfam" id="PF00408">
    <property type="entry name" value="PGM_PMM_IV"/>
    <property type="match status" value="1"/>
</dbReference>
<dbReference type="InterPro" id="IPR036900">
    <property type="entry name" value="A-D-PHexomutase_C_sf"/>
</dbReference>
<organism evidence="12 13">
    <name type="scientific">Streptomyces pseudovenezuelae</name>
    <dbReference type="NCBI Taxonomy" id="67350"/>
    <lineage>
        <taxon>Bacteria</taxon>
        <taxon>Bacillati</taxon>
        <taxon>Actinomycetota</taxon>
        <taxon>Actinomycetes</taxon>
        <taxon>Kitasatosporales</taxon>
        <taxon>Streptomycetaceae</taxon>
        <taxon>Streptomyces</taxon>
        <taxon>Streptomyces aurantiacus group</taxon>
    </lineage>
</organism>
<comment type="similarity">
    <text evidence="2 7">Belongs to the phosphohexose mutase family.</text>
</comment>
<dbReference type="SUPFAM" id="SSF53738">
    <property type="entry name" value="Phosphoglucomutase, first 3 domains"/>
    <property type="match status" value="3"/>
</dbReference>
<comment type="caution">
    <text evidence="12">The sequence shown here is derived from an EMBL/GenBank/DDBJ whole genome shotgun (WGS) entry which is preliminary data.</text>
</comment>
<evidence type="ECO:0000259" key="8">
    <source>
        <dbReference type="Pfam" id="PF00408"/>
    </source>
</evidence>
<dbReference type="Pfam" id="PF02879">
    <property type="entry name" value="PGM_PMM_II"/>
    <property type="match status" value="1"/>
</dbReference>
<dbReference type="PANTHER" id="PTHR45745:SF1">
    <property type="entry name" value="PHOSPHOGLUCOMUTASE 2B-RELATED"/>
    <property type="match status" value="1"/>
</dbReference>
<dbReference type="PROSITE" id="PS00710">
    <property type="entry name" value="PGM_PMM"/>
    <property type="match status" value="1"/>
</dbReference>
<evidence type="ECO:0000259" key="9">
    <source>
        <dbReference type="Pfam" id="PF02878"/>
    </source>
</evidence>
<feature type="domain" description="Alpha-D-phosphohexomutase alpha/beta/alpha" evidence="10">
    <location>
        <begin position="215"/>
        <end position="307"/>
    </location>
</feature>
<dbReference type="InterPro" id="IPR005844">
    <property type="entry name" value="A-D-PHexomutase_a/b/a-I"/>
</dbReference>
<dbReference type="InterPro" id="IPR005843">
    <property type="entry name" value="A-D-PHexomutase_C"/>
</dbReference>
<name>A0ABT6LM20_9ACTN</name>
<dbReference type="SUPFAM" id="SSF55957">
    <property type="entry name" value="Phosphoglucomutase, C-terminal domain"/>
    <property type="match status" value="1"/>
</dbReference>
<dbReference type="InterPro" id="IPR005846">
    <property type="entry name" value="A-D-PHexomutase_a/b/a-III"/>
</dbReference>
<dbReference type="EMBL" id="JARXVH010000007">
    <property type="protein sequence ID" value="MDH6217318.1"/>
    <property type="molecule type" value="Genomic_DNA"/>
</dbReference>
<dbReference type="PANTHER" id="PTHR45745">
    <property type="entry name" value="PHOSPHOMANNOMUTASE 45A"/>
    <property type="match status" value="1"/>
</dbReference>
<feature type="domain" description="Alpha-D-phosphohexomutase alpha/beta/alpha" evidence="11">
    <location>
        <begin position="315"/>
        <end position="421"/>
    </location>
</feature>
<feature type="domain" description="Alpha-D-phosphohexomutase alpha/beta/alpha" evidence="9">
    <location>
        <begin position="46"/>
        <end position="181"/>
    </location>
</feature>
<proteinExistence type="inferred from homology"/>
<comment type="cofactor">
    <cofactor evidence="1">
        <name>Mg(2+)</name>
        <dbReference type="ChEBI" id="CHEBI:18420"/>
    </cofactor>
</comment>
<evidence type="ECO:0000256" key="3">
    <source>
        <dbReference type="ARBA" id="ARBA00022553"/>
    </source>
</evidence>
<keyword evidence="13" id="KW-1185">Reference proteome</keyword>
<protein>
    <submittedName>
        <fullName evidence="12">Phosphomannomutase</fullName>
        <ecNumber evidence="12">5.4.2.8</ecNumber>
    </submittedName>
</protein>
<dbReference type="EC" id="5.4.2.8" evidence="12"/>
<dbReference type="Pfam" id="PF02880">
    <property type="entry name" value="PGM_PMM_III"/>
    <property type="match status" value="1"/>
</dbReference>
<keyword evidence="3" id="KW-0597">Phosphoprotein</keyword>
<dbReference type="InterPro" id="IPR016055">
    <property type="entry name" value="A-D-PHexomutase_a/b/a-I/II/III"/>
</dbReference>
<dbReference type="InterPro" id="IPR016066">
    <property type="entry name" value="A-D-PHexomutase_CS"/>
</dbReference>
<accession>A0ABT6LM20</accession>
<evidence type="ECO:0000256" key="1">
    <source>
        <dbReference type="ARBA" id="ARBA00001946"/>
    </source>
</evidence>
<evidence type="ECO:0000256" key="6">
    <source>
        <dbReference type="ARBA" id="ARBA00023235"/>
    </source>
</evidence>
<sequence length="543" mass="57572">MHDDLIARAQAWLAEDPDPDTRDELAKLIEAGDVAELGERFSGTLQFGTAGLRGELGAGPMRMNRAVVIRAAAGLAAYLKGKGETDGLVVVGYDARHKSADFARDTAAVMTGAGLRAAVLPRPLPTPVLAYAIRHLGAVAGVEVTASHNPPRDNGYKVYLGDGSQIVPPADAEIAAEIDAIARLDDVPRPDAGWEILDDAVLDAYLARTDAVLAEGSPRSARTVYTAMHGVGKDVLMAAFARAGFPEPVLVAEQAEPDPDFPTVSFPNPEEPGAMDLAFARARATDPDLIIANDPDADRCAVAVKESGEWRMLRGDEVGALLAAHLVRRGARGTFAESIVSSSLLGRIAEKAGLPYEETLTGFKWIARVEGLRYGYEEALGYCVDPDGVRDKDGITAALLVTELASELKEEGRTLLDLLDDLAVEHGLHATDQLAVRVEDLSVIADAMGRLRERPPTELAGLAVTRSEDLNQGTDRLPPTDGLRYTLEGARVIVRPSGTEPKLKCYLEVVVPVGALADLPAARAKASDLLAAIKRDLSAAAGI</sequence>
<evidence type="ECO:0000256" key="2">
    <source>
        <dbReference type="ARBA" id="ARBA00010231"/>
    </source>
</evidence>
<dbReference type="Gene3D" id="3.30.310.50">
    <property type="entry name" value="Alpha-D-phosphohexomutase, C-terminal domain"/>
    <property type="match status" value="1"/>
</dbReference>
<evidence type="ECO:0000256" key="5">
    <source>
        <dbReference type="ARBA" id="ARBA00022842"/>
    </source>
</evidence>
<dbReference type="Gene3D" id="3.40.120.10">
    <property type="entry name" value="Alpha-D-Glucose-1,6-Bisphosphate, subunit A, domain 3"/>
    <property type="match status" value="3"/>
</dbReference>
<dbReference type="CDD" id="cd05799">
    <property type="entry name" value="PGM2"/>
    <property type="match status" value="1"/>
</dbReference>
<keyword evidence="6 12" id="KW-0413">Isomerase</keyword>
<evidence type="ECO:0000313" key="12">
    <source>
        <dbReference type="EMBL" id="MDH6217318.1"/>
    </source>
</evidence>
<evidence type="ECO:0000256" key="4">
    <source>
        <dbReference type="ARBA" id="ARBA00022723"/>
    </source>
</evidence>
<gene>
    <name evidence="12" type="ORF">M2283_004646</name>
</gene>
<reference evidence="12 13" key="1">
    <citation type="submission" date="2023-04" db="EMBL/GenBank/DDBJ databases">
        <title>Forest soil microbial communities from Buena Vista Peninsula, Colon Province, Panama.</title>
        <authorList>
            <person name="Bouskill N."/>
        </authorList>
    </citation>
    <scope>NUCLEOTIDE SEQUENCE [LARGE SCALE GENOMIC DNA]</scope>
    <source>
        <strain evidence="12 13">GGS1</strain>
    </source>
</reference>
<evidence type="ECO:0000259" key="11">
    <source>
        <dbReference type="Pfam" id="PF02880"/>
    </source>
</evidence>
<dbReference type="RefSeq" id="WP_280878254.1">
    <property type="nucleotide sequence ID" value="NZ_JARXVH010000007.1"/>
</dbReference>
<dbReference type="Pfam" id="PF02878">
    <property type="entry name" value="PGM_PMM_I"/>
    <property type="match status" value="1"/>
</dbReference>
<dbReference type="InterPro" id="IPR005845">
    <property type="entry name" value="A-D-PHexomutase_a/b/a-II"/>
</dbReference>
<evidence type="ECO:0000256" key="7">
    <source>
        <dbReference type="RuleBase" id="RU004326"/>
    </source>
</evidence>
<keyword evidence="5 7" id="KW-0460">Magnesium</keyword>
<dbReference type="Proteomes" id="UP001160499">
    <property type="component" value="Unassembled WGS sequence"/>
</dbReference>
<evidence type="ECO:0000313" key="13">
    <source>
        <dbReference type="Proteomes" id="UP001160499"/>
    </source>
</evidence>
<feature type="domain" description="Alpha-D-phosphohexomutase C-terminal" evidence="8">
    <location>
        <begin position="464"/>
        <end position="524"/>
    </location>
</feature>
<keyword evidence="4 7" id="KW-0479">Metal-binding</keyword>